<evidence type="ECO:0000313" key="1">
    <source>
        <dbReference type="EMBL" id="NYE11445.1"/>
    </source>
</evidence>
<comment type="caution">
    <text evidence="1">The sequence shown here is derived from an EMBL/GenBank/DDBJ whole genome shotgun (WGS) entry which is preliminary data.</text>
</comment>
<accession>A0A7Y9G7L6</accession>
<dbReference type="Proteomes" id="UP000591272">
    <property type="component" value="Unassembled WGS sequence"/>
</dbReference>
<reference evidence="1 2" key="1">
    <citation type="submission" date="2020-07" db="EMBL/GenBank/DDBJ databases">
        <title>Sequencing the genomes of 1000 actinobacteria strains.</title>
        <authorList>
            <person name="Klenk H.-P."/>
        </authorList>
    </citation>
    <scope>NUCLEOTIDE SEQUENCE [LARGE SCALE GENOMIC DNA]</scope>
    <source>
        <strain evidence="1 2">DSM 43461</strain>
    </source>
</reference>
<sequence length="166" mass="18401">MNDLTGVIGYRPQPYPEFELGVSAPAFSGDERNTYGTPTARTVEGAMSGIYADLPSRVQDRVRDIALDLIDIAKGNWRPTPGVLEPHAPAYTLTLGWFEDEHYRYPLVTVFSRDPELPELPDAAGSLRNWVARLITHTFRCGAFSSGGRGKTFWAVVDFQEALPTI</sequence>
<proteinExistence type="predicted"/>
<protein>
    <submittedName>
        <fullName evidence="1">Uncharacterized protein</fullName>
    </submittedName>
</protein>
<dbReference type="RefSeq" id="WP_179832818.1">
    <property type="nucleotide sequence ID" value="NZ_BMRD01000007.1"/>
</dbReference>
<keyword evidence="2" id="KW-1185">Reference proteome</keyword>
<dbReference type="EMBL" id="JACCBT010000001">
    <property type="protein sequence ID" value="NYE11445.1"/>
    <property type="molecule type" value="Genomic_DNA"/>
</dbReference>
<dbReference type="AlphaFoldDB" id="A0A7Y9G7L6"/>
<gene>
    <name evidence="1" type="ORF">BJ999_001741</name>
</gene>
<organism evidence="1 2">
    <name type="scientific">Actinomadura citrea</name>
    <dbReference type="NCBI Taxonomy" id="46158"/>
    <lineage>
        <taxon>Bacteria</taxon>
        <taxon>Bacillati</taxon>
        <taxon>Actinomycetota</taxon>
        <taxon>Actinomycetes</taxon>
        <taxon>Streptosporangiales</taxon>
        <taxon>Thermomonosporaceae</taxon>
        <taxon>Actinomadura</taxon>
    </lineage>
</organism>
<evidence type="ECO:0000313" key="2">
    <source>
        <dbReference type="Proteomes" id="UP000591272"/>
    </source>
</evidence>
<name>A0A7Y9G7L6_9ACTN</name>